<evidence type="ECO:0000313" key="2">
    <source>
        <dbReference type="EMBL" id="EAC0789388.1"/>
    </source>
</evidence>
<organism evidence="2 3">
    <name type="scientific">Salmonella enterica subsp. enterica serovar Java</name>
    <dbReference type="NCBI Taxonomy" id="224729"/>
    <lineage>
        <taxon>Bacteria</taxon>
        <taxon>Pseudomonadati</taxon>
        <taxon>Pseudomonadota</taxon>
        <taxon>Gammaproteobacteria</taxon>
        <taxon>Enterobacterales</taxon>
        <taxon>Enterobacteriaceae</taxon>
        <taxon>Salmonella</taxon>
    </lineage>
</organism>
<feature type="compositionally biased region" description="Basic and acidic residues" evidence="1">
    <location>
        <begin position="31"/>
        <end position="51"/>
    </location>
</feature>
<feature type="region of interest" description="Disordered" evidence="1">
    <location>
        <begin position="1"/>
        <end position="67"/>
    </location>
</feature>
<dbReference type="AlphaFoldDB" id="A0A3Z6QR03"/>
<reference evidence="2 3" key="1">
    <citation type="submission" date="2018-09" db="EMBL/GenBank/DDBJ databases">
        <authorList>
            <person name="Ashton P.M."/>
            <person name="Dallman T."/>
            <person name="Nair S."/>
            <person name="De Pinna E."/>
            <person name="Peters T."/>
            <person name="Grant K."/>
        </authorList>
    </citation>
    <scope>NUCLEOTIDE SEQUENCE [LARGE SCALE GENOMIC DNA]</scope>
    <source>
        <strain evidence="2 3">412099</strain>
    </source>
</reference>
<sequence length="67" mass="7497">MGCSPRPVTGQADRGISQPPGFFGGKTMPRKRLEGRSSEGEWRAHNSDSARRERKRRPSRARPDAGY</sequence>
<accession>A0A3Z6QR03</accession>
<dbReference type="Proteomes" id="UP000839631">
    <property type="component" value="Unassembled WGS sequence"/>
</dbReference>
<evidence type="ECO:0000313" key="3">
    <source>
        <dbReference type="Proteomes" id="UP000839631"/>
    </source>
</evidence>
<proteinExistence type="predicted"/>
<evidence type="ECO:0000256" key="1">
    <source>
        <dbReference type="SAM" id="MobiDB-lite"/>
    </source>
</evidence>
<comment type="caution">
    <text evidence="2">The sequence shown here is derived from an EMBL/GenBank/DDBJ whole genome shotgun (WGS) entry which is preliminary data.</text>
</comment>
<protein>
    <submittedName>
        <fullName evidence="2">Uncharacterized protein</fullName>
    </submittedName>
</protein>
<gene>
    <name evidence="2" type="ORF">D6K54_22130</name>
</gene>
<name>A0A3Z6QR03_SALEB</name>
<dbReference type="EMBL" id="AAAGSE010000042">
    <property type="protein sequence ID" value="EAC0789388.1"/>
    <property type="molecule type" value="Genomic_DNA"/>
</dbReference>